<keyword evidence="5" id="KW-0863">Zinc-finger</keyword>
<keyword evidence="4" id="KW-0479">Metal-binding</keyword>
<evidence type="ECO:0000256" key="3">
    <source>
        <dbReference type="ARBA" id="ARBA00022692"/>
    </source>
</evidence>
<dbReference type="InParanoid" id="A0A1V9Y3A8"/>
<evidence type="ECO:0000256" key="9">
    <source>
        <dbReference type="ARBA" id="ARBA00023136"/>
    </source>
</evidence>
<evidence type="ECO:0000256" key="4">
    <source>
        <dbReference type="ARBA" id="ARBA00022723"/>
    </source>
</evidence>
<dbReference type="GO" id="GO:0004842">
    <property type="term" value="F:ubiquitin-protein transferase activity"/>
    <property type="evidence" value="ECO:0007669"/>
    <property type="project" value="TreeGrafter"/>
</dbReference>
<feature type="transmembrane region" description="Helical" evidence="11">
    <location>
        <begin position="134"/>
        <end position="152"/>
    </location>
</feature>
<accession>A0A1V9Y3A8</accession>
<dbReference type="PANTHER" id="PTHR46065">
    <property type="entry name" value="E3 UBIQUITIN-PROTEIN LIGASE MARCH 2/3 FAMILY MEMBER"/>
    <property type="match status" value="1"/>
</dbReference>
<proteinExistence type="predicted"/>
<keyword evidence="14" id="KW-1185">Reference proteome</keyword>
<dbReference type="AlphaFoldDB" id="A0A1V9Y3A8"/>
<dbReference type="InterPro" id="IPR011016">
    <property type="entry name" value="Znf_RING-CH"/>
</dbReference>
<evidence type="ECO:0000259" key="12">
    <source>
        <dbReference type="PROSITE" id="PS51292"/>
    </source>
</evidence>
<feature type="region of interest" description="Disordered" evidence="10">
    <location>
        <begin position="1"/>
        <end position="23"/>
    </location>
</feature>
<keyword evidence="7" id="KW-0862">Zinc</keyword>
<dbReference type="GO" id="GO:0016567">
    <property type="term" value="P:protein ubiquitination"/>
    <property type="evidence" value="ECO:0007669"/>
    <property type="project" value="TreeGrafter"/>
</dbReference>
<organism evidence="13 14">
    <name type="scientific">Tropilaelaps mercedesae</name>
    <dbReference type="NCBI Taxonomy" id="418985"/>
    <lineage>
        <taxon>Eukaryota</taxon>
        <taxon>Metazoa</taxon>
        <taxon>Ecdysozoa</taxon>
        <taxon>Arthropoda</taxon>
        <taxon>Chelicerata</taxon>
        <taxon>Arachnida</taxon>
        <taxon>Acari</taxon>
        <taxon>Parasitiformes</taxon>
        <taxon>Mesostigmata</taxon>
        <taxon>Gamasina</taxon>
        <taxon>Dermanyssoidea</taxon>
        <taxon>Laelapidae</taxon>
        <taxon>Tropilaelaps</taxon>
    </lineage>
</organism>
<evidence type="ECO:0000313" key="13">
    <source>
        <dbReference type="EMBL" id="OQR80185.1"/>
    </source>
</evidence>
<evidence type="ECO:0000256" key="6">
    <source>
        <dbReference type="ARBA" id="ARBA00022786"/>
    </source>
</evidence>
<evidence type="ECO:0000256" key="8">
    <source>
        <dbReference type="ARBA" id="ARBA00022989"/>
    </source>
</evidence>
<dbReference type="PROSITE" id="PS51292">
    <property type="entry name" value="ZF_RING_CH"/>
    <property type="match status" value="1"/>
</dbReference>
<evidence type="ECO:0000256" key="1">
    <source>
        <dbReference type="ARBA" id="ARBA00004141"/>
    </source>
</evidence>
<dbReference type="Pfam" id="PF12906">
    <property type="entry name" value="RINGv"/>
    <property type="match status" value="1"/>
</dbReference>
<evidence type="ECO:0000256" key="5">
    <source>
        <dbReference type="ARBA" id="ARBA00022771"/>
    </source>
</evidence>
<dbReference type="OrthoDB" id="6495498at2759"/>
<keyword evidence="2" id="KW-0808">Transferase</keyword>
<reference evidence="13 14" key="1">
    <citation type="journal article" date="2017" name="Gigascience">
        <title>Draft genome of the honey bee ectoparasitic mite, Tropilaelaps mercedesae, is shaped by the parasitic life history.</title>
        <authorList>
            <person name="Dong X."/>
            <person name="Armstrong S.D."/>
            <person name="Xia D."/>
            <person name="Makepeace B.L."/>
            <person name="Darby A.C."/>
            <person name="Kadowaki T."/>
        </authorList>
    </citation>
    <scope>NUCLEOTIDE SEQUENCE [LARGE SCALE GENOMIC DNA]</scope>
    <source>
        <strain evidence="13">Wuxi-XJTLU</strain>
    </source>
</reference>
<feature type="transmembrane region" description="Helical" evidence="11">
    <location>
        <begin position="200"/>
        <end position="221"/>
    </location>
</feature>
<dbReference type="SMART" id="SM00744">
    <property type="entry name" value="RINGv"/>
    <property type="match status" value="1"/>
</dbReference>
<feature type="domain" description="RING-CH-type" evidence="12">
    <location>
        <begin position="31"/>
        <end position="92"/>
    </location>
</feature>
<evidence type="ECO:0000256" key="10">
    <source>
        <dbReference type="SAM" id="MobiDB-lite"/>
    </source>
</evidence>
<dbReference type="Proteomes" id="UP000192247">
    <property type="component" value="Unassembled WGS sequence"/>
</dbReference>
<keyword evidence="9 11" id="KW-0472">Membrane</keyword>
<comment type="caution">
    <text evidence="13">The sequence shown here is derived from an EMBL/GenBank/DDBJ whole genome shotgun (WGS) entry which is preliminary data.</text>
</comment>
<dbReference type="GO" id="GO:0008270">
    <property type="term" value="F:zinc ion binding"/>
    <property type="evidence" value="ECO:0007669"/>
    <property type="project" value="UniProtKB-KW"/>
</dbReference>
<sequence length="251" mass="26876">MTAETNNTVDQNESSDSKKQDAGSIPAAYLQTVDDNPQCRICLAGASIENLTDSPCHCSGTMGHLHSSCLNQWLSTRDHHLCEICLHPLRSPRASVRQCTQPTPTTFVPPEQSLQGIGTSIGQPLDPIGMSMDIVAMLVIAVGFMYLGYALIQGADTSLTGSQNVYSSQTTPWVTRLPSFNREADSSAPIRRSTSSSMEVTVFCAAALFLILLSTCGNIAIQLLRVSTRRGVANPNNQRGFSLAGESGNVV</sequence>
<dbReference type="EMBL" id="MNPL01000254">
    <property type="protein sequence ID" value="OQR80185.1"/>
    <property type="molecule type" value="Genomic_DNA"/>
</dbReference>
<dbReference type="InterPro" id="IPR013083">
    <property type="entry name" value="Znf_RING/FYVE/PHD"/>
</dbReference>
<dbReference type="Gene3D" id="3.30.40.10">
    <property type="entry name" value="Zinc/RING finger domain, C3HC4 (zinc finger)"/>
    <property type="match status" value="1"/>
</dbReference>
<comment type="subcellular location">
    <subcellularLocation>
        <location evidence="1">Membrane</location>
        <topology evidence="1">Multi-pass membrane protein</topology>
    </subcellularLocation>
</comment>
<name>A0A1V9Y3A8_9ACAR</name>
<dbReference type="SUPFAM" id="SSF57850">
    <property type="entry name" value="RING/U-box"/>
    <property type="match status" value="1"/>
</dbReference>
<evidence type="ECO:0000256" key="11">
    <source>
        <dbReference type="SAM" id="Phobius"/>
    </source>
</evidence>
<dbReference type="STRING" id="418985.A0A1V9Y3A8"/>
<evidence type="ECO:0000256" key="7">
    <source>
        <dbReference type="ARBA" id="ARBA00022833"/>
    </source>
</evidence>
<evidence type="ECO:0000313" key="14">
    <source>
        <dbReference type="Proteomes" id="UP000192247"/>
    </source>
</evidence>
<dbReference type="PANTHER" id="PTHR46065:SF3">
    <property type="entry name" value="FI20425P1"/>
    <property type="match status" value="1"/>
</dbReference>
<keyword evidence="3 11" id="KW-0812">Transmembrane</keyword>
<protein>
    <submittedName>
        <fullName evidence="13">E3 ubiquitin-protein ligase MARCH3-like</fullName>
    </submittedName>
</protein>
<dbReference type="GO" id="GO:0016020">
    <property type="term" value="C:membrane"/>
    <property type="evidence" value="ECO:0007669"/>
    <property type="project" value="UniProtKB-SubCell"/>
</dbReference>
<gene>
    <name evidence="13" type="ORF">BIW11_00040</name>
</gene>
<keyword evidence="6" id="KW-0833">Ubl conjugation pathway</keyword>
<evidence type="ECO:0000256" key="2">
    <source>
        <dbReference type="ARBA" id="ARBA00022679"/>
    </source>
</evidence>
<feature type="compositionally biased region" description="Polar residues" evidence="10">
    <location>
        <begin position="1"/>
        <end position="14"/>
    </location>
</feature>
<keyword evidence="8 11" id="KW-1133">Transmembrane helix</keyword>